<evidence type="ECO:0000256" key="2">
    <source>
        <dbReference type="ARBA" id="ARBA00007165"/>
    </source>
</evidence>
<dbReference type="PROSITE" id="PS51257">
    <property type="entry name" value="PROKAR_LIPOPROTEIN"/>
    <property type="match status" value="1"/>
</dbReference>
<accession>A0A1G5JD32</accession>
<dbReference type="OrthoDB" id="6079986at2"/>
<dbReference type="AlphaFoldDB" id="A0A1G5JD32"/>
<organism evidence="7 8">
    <name type="scientific">Paracoccus tibetensis</name>
    <dbReference type="NCBI Taxonomy" id="336292"/>
    <lineage>
        <taxon>Bacteria</taxon>
        <taxon>Pseudomonadati</taxon>
        <taxon>Pseudomonadota</taxon>
        <taxon>Alphaproteobacteria</taxon>
        <taxon>Rhodobacterales</taxon>
        <taxon>Paracoccaceae</taxon>
        <taxon>Paracoccus</taxon>
    </lineage>
</organism>
<proteinExistence type="inferred from homology"/>
<reference evidence="7 8" key="1">
    <citation type="submission" date="2016-10" db="EMBL/GenBank/DDBJ databases">
        <authorList>
            <person name="de Groot N.N."/>
        </authorList>
    </citation>
    <scope>NUCLEOTIDE SEQUENCE [LARGE SCALE GENOMIC DNA]</scope>
    <source>
        <strain evidence="7 8">CGMCC 1.8925</strain>
    </source>
</reference>
<name>A0A1G5JD32_9RHOB</name>
<dbReference type="RefSeq" id="WP_090746749.1">
    <property type="nucleotide sequence ID" value="NZ_FMVT01000012.1"/>
</dbReference>
<dbReference type="STRING" id="336292.SAMN05660710_03139"/>
<dbReference type="Pfam" id="PF02104">
    <property type="entry name" value="SURF1"/>
    <property type="match status" value="1"/>
</dbReference>
<dbReference type="GO" id="GO:0005886">
    <property type="term" value="C:plasma membrane"/>
    <property type="evidence" value="ECO:0007669"/>
    <property type="project" value="UniProtKB-SubCell"/>
</dbReference>
<feature type="transmembrane region" description="Helical" evidence="6">
    <location>
        <begin position="197"/>
        <end position="216"/>
    </location>
</feature>
<protein>
    <recommendedName>
        <fullName evidence="6">SURF1-like protein</fullName>
    </recommendedName>
</protein>
<comment type="similarity">
    <text evidence="2 6">Belongs to the SURF1 family.</text>
</comment>
<keyword evidence="3 6" id="KW-0812">Transmembrane</keyword>
<dbReference type="EMBL" id="FMVT01000012">
    <property type="protein sequence ID" value="SCY86303.1"/>
    <property type="molecule type" value="Genomic_DNA"/>
</dbReference>
<dbReference type="InterPro" id="IPR045214">
    <property type="entry name" value="Surf1/Surf4"/>
</dbReference>
<keyword evidence="8" id="KW-1185">Reference proteome</keyword>
<dbReference type="PANTHER" id="PTHR23427">
    <property type="entry name" value="SURFEIT LOCUS PROTEIN"/>
    <property type="match status" value="1"/>
</dbReference>
<evidence type="ECO:0000256" key="4">
    <source>
        <dbReference type="ARBA" id="ARBA00022989"/>
    </source>
</evidence>
<evidence type="ECO:0000256" key="5">
    <source>
        <dbReference type="ARBA" id="ARBA00023136"/>
    </source>
</evidence>
<evidence type="ECO:0000256" key="6">
    <source>
        <dbReference type="RuleBase" id="RU363076"/>
    </source>
</evidence>
<dbReference type="CDD" id="cd06662">
    <property type="entry name" value="SURF1"/>
    <property type="match status" value="1"/>
</dbReference>
<dbReference type="InterPro" id="IPR002994">
    <property type="entry name" value="Surf1/Shy1"/>
</dbReference>
<sequence>MRRYLFPLILGIVGCAILVQLGLWQLDRRDWKEGLIADIEAGINASPVPLPAEIAPDMKYLPVTVSGTTSGAEIDVLSHTREQGAGYQIISRFITDDGRAILLDRGFVPQELRRVERPPVRLEVTGNLHWPQDASSSTPAPNLDENIWFARDVDAMAAQLGTEPVLVVASFIRGDNQGAEPIPVAVEGIPNNHFAYALQWFLIAATWAVMTLALIWRIRQRQY</sequence>
<gene>
    <name evidence="7" type="ORF">SAMN05660710_03139</name>
</gene>
<keyword evidence="6" id="KW-1003">Cell membrane</keyword>
<evidence type="ECO:0000313" key="8">
    <source>
        <dbReference type="Proteomes" id="UP000199502"/>
    </source>
</evidence>
<evidence type="ECO:0000256" key="3">
    <source>
        <dbReference type="ARBA" id="ARBA00022692"/>
    </source>
</evidence>
<keyword evidence="4 6" id="KW-1133">Transmembrane helix</keyword>
<keyword evidence="5 6" id="KW-0472">Membrane</keyword>
<comment type="subcellular location">
    <subcellularLocation>
        <location evidence="6">Cell membrane</location>
        <topology evidence="6">Multi-pass membrane protein</topology>
    </subcellularLocation>
    <subcellularLocation>
        <location evidence="1">Membrane</location>
    </subcellularLocation>
</comment>
<evidence type="ECO:0000256" key="1">
    <source>
        <dbReference type="ARBA" id="ARBA00004370"/>
    </source>
</evidence>
<dbReference type="PROSITE" id="PS50895">
    <property type="entry name" value="SURF1"/>
    <property type="match status" value="1"/>
</dbReference>
<dbReference type="Proteomes" id="UP000199502">
    <property type="component" value="Unassembled WGS sequence"/>
</dbReference>
<feature type="transmembrane region" description="Helical" evidence="6">
    <location>
        <begin position="5"/>
        <end position="26"/>
    </location>
</feature>
<dbReference type="PANTHER" id="PTHR23427:SF2">
    <property type="entry name" value="SURFEIT LOCUS PROTEIN 1"/>
    <property type="match status" value="1"/>
</dbReference>
<evidence type="ECO:0000313" key="7">
    <source>
        <dbReference type="EMBL" id="SCY86303.1"/>
    </source>
</evidence>